<dbReference type="PROSITE" id="PS50011">
    <property type="entry name" value="PROTEIN_KINASE_DOM"/>
    <property type="match status" value="1"/>
</dbReference>
<evidence type="ECO:0000313" key="7">
    <source>
        <dbReference type="EMBL" id="KAE8717328.1"/>
    </source>
</evidence>
<dbReference type="PANTHER" id="PTHR47974:SF4">
    <property type="entry name" value="RECEPTOR-LIKE SERINE_THREONINE-PROTEIN KINASE"/>
    <property type="match status" value="1"/>
</dbReference>
<evidence type="ECO:0000256" key="1">
    <source>
        <dbReference type="ARBA" id="ARBA00004167"/>
    </source>
</evidence>
<keyword evidence="2" id="KW-0812">Transmembrane</keyword>
<dbReference type="PANTHER" id="PTHR47974">
    <property type="entry name" value="OS07G0415500 PROTEIN"/>
    <property type="match status" value="1"/>
</dbReference>
<dbReference type="GO" id="GO:0016020">
    <property type="term" value="C:membrane"/>
    <property type="evidence" value="ECO:0007669"/>
    <property type="project" value="UniProtKB-SubCell"/>
</dbReference>
<keyword evidence="8" id="KW-1185">Reference proteome</keyword>
<dbReference type="GO" id="GO:0005524">
    <property type="term" value="F:ATP binding"/>
    <property type="evidence" value="ECO:0007669"/>
    <property type="project" value="InterPro"/>
</dbReference>
<protein>
    <recommendedName>
        <fullName evidence="6">Protein kinase domain-containing protein</fullName>
    </recommendedName>
</protein>
<dbReference type="SUPFAM" id="SSF56112">
    <property type="entry name" value="Protein kinase-like (PK-like)"/>
    <property type="match status" value="1"/>
</dbReference>
<dbReference type="AlphaFoldDB" id="A0A6A3BPQ0"/>
<dbReference type="GO" id="GO:0004672">
    <property type="term" value="F:protein kinase activity"/>
    <property type="evidence" value="ECO:0007669"/>
    <property type="project" value="InterPro"/>
</dbReference>
<evidence type="ECO:0000259" key="6">
    <source>
        <dbReference type="PROSITE" id="PS50011"/>
    </source>
</evidence>
<comment type="caution">
    <text evidence="7">The sequence shown here is derived from an EMBL/GenBank/DDBJ whole genome shotgun (WGS) entry which is preliminary data.</text>
</comment>
<reference evidence="7" key="1">
    <citation type="submission" date="2019-09" db="EMBL/GenBank/DDBJ databases">
        <title>Draft genome information of white flower Hibiscus syriacus.</title>
        <authorList>
            <person name="Kim Y.-M."/>
        </authorList>
    </citation>
    <scope>NUCLEOTIDE SEQUENCE [LARGE SCALE GENOMIC DNA]</scope>
    <source>
        <strain evidence="7">YM2019G1</strain>
    </source>
</reference>
<name>A0A6A3BPQ0_HIBSY</name>
<dbReference type="EMBL" id="VEPZ02000826">
    <property type="protein sequence ID" value="KAE8717328.1"/>
    <property type="molecule type" value="Genomic_DNA"/>
</dbReference>
<evidence type="ECO:0000256" key="4">
    <source>
        <dbReference type="ARBA" id="ARBA00022989"/>
    </source>
</evidence>
<dbReference type="InterPro" id="IPR008271">
    <property type="entry name" value="Ser/Thr_kinase_AS"/>
</dbReference>
<dbReference type="Proteomes" id="UP000436088">
    <property type="component" value="Unassembled WGS sequence"/>
</dbReference>
<keyword evidence="3" id="KW-0732">Signal</keyword>
<evidence type="ECO:0000313" key="8">
    <source>
        <dbReference type="Proteomes" id="UP000436088"/>
    </source>
</evidence>
<organism evidence="7 8">
    <name type="scientific">Hibiscus syriacus</name>
    <name type="common">Rose of Sharon</name>
    <dbReference type="NCBI Taxonomy" id="106335"/>
    <lineage>
        <taxon>Eukaryota</taxon>
        <taxon>Viridiplantae</taxon>
        <taxon>Streptophyta</taxon>
        <taxon>Embryophyta</taxon>
        <taxon>Tracheophyta</taxon>
        <taxon>Spermatophyta</taxon>
        <taxon>Magnoliopsida</taxon>
        <taxon>eudicotyledons</taxon>
        <taxon>Gunneridae</taxon>
        <taxon>Pentapetalae</taxon>
        <taxon>rosids</taxon>
        <taxon>malvids</taxon>
        <taxon>Malvales</taxon>
        <taxon>Malvaceae</taxon>
        <taxon>Malvoideae</taxon>
        <taxon>Hibiscus</taxon>
    </lineage>
</organism>
<keyword evidence="4" id="KW-1133">Transmembrane helix</keyword>
<dbReference type="Gene3D" id="1.10.510.10">
    <property type="entry name" value="Transferase(Phosphotransferase) domain 1"/>
    <property type="match status" value="1"/>
</dbReference>
<evidence type="ECO:0000256" key="2">
    <source>
        <dbReference type="ARBA" id="ARBA00022692"/>
    </source>
</evidence>
<sequence length="368" mass="42073">MLNTSRSGSPSTRRRRLLGWLTETSPSMERVLKFLFFEMVPLSSQMSMAPLPGRPTPEPQTSGRGSYGTEYFNLLFDTDNALRLIHDGPDISNVYWPNVDFYAFGNGRTNFNSTRIAMLDDKGRFSSSDRIMDHHMGSCYVTLLSAWTLWKEWDVFIHQNRNVHALLGMRWPIQVIGTKVAGLSSVESVLYSPPSRGRKMLKVELFNGYTSPNFPGWWFLFRKHGISSTMKERYRLLSNKFRKFSYMELKKATKNFVEEMGSGASGVVFKGVLEDERVVAVKKLGDSYLTEEVFWEEVNIIGKINHMNLKERFKIALGTAKGLVYLHHECLEWVIHCDVKSENILLNGDFEPKISDFDQTSEAVSTGS</sequence>
<keyword evidence="5" id="KW-0472">Membrane</keyword>
<gene>
    <name evidence="7" type="ORF">F3Y22_tig00110053pilonHSYRG00178</name>
</gene>
<accession>A0A6A3BPQ0</accession>
<evidence type="ECO:0000256" key="3">
    <source>
        <dbReference type="ARBA" id="ARBA00022729"/>
    </source>
</evidence>
<dbReference type="InterPro" id="IPR011009">
    <property type="entry name" value="Kinase-like_dom_sf"/>
</dbReference>
<dbReference type="PROSITE" id="PS00108">
    <property type="entry name" value="PROTEIN_KINASE_ST"/>
    <property type="match status" value="1"/>
</dbReference>
<evidence type="ECO:0000256" key="5">
    <source>
        <dbReference type="ARBA" id="ARBA00023136"/>
    </source>
</evidence>
<proteinExistence type="predicted"/>
<dbReference type="InterPro" id="IPR000719">
    <property type="entry name" value="Prot_kinase_dom"/>
</dbReference>
<feature type="domain" description="Protein kinase" evidence="6">
    <location>
        <begin position="175"/>
        <end position="368"/>
    </location>
</feature>
<dbReference type="Pfam" id="PF00069">
    <property type="entry name" value="Pkinase"/>
    <property type="match status" value="1"/>
</dbReference>
<comment type="subcellular location">
    <subcellularLocation>
        <location evidence="1">Membrane</location>
        <topology evidence="1">Single-pass membrane protein</topology>
    </subcellularLocation>
</comment>
<dbReference type="Gene3D" id="3.30.200.20">
    <property type="entry name" value="Phosphorylase Kinase, domain 1"/>
    <property type="match status" value="1"/>
</dbReference>